<dbReference type="PROSITE" id="PS50038">
    <property type="entry name" value="FZ"/>
    <property type="match status" value="1"/>
</dbReference>
<dbReference type="InterPro" id="IPR020067">
    <property type="entry name" value="Frizzled_dom"/>
</dbReference>
<feature type="transmembrane region" description="Helical" evidence="2">
    <location>
        <begin position="287"/>
        <end position="309"/>
    </location>
</feature>
<evidence type="ECO:0000313" key="4">
    <source>
        <dbReference type="EMBL" id="CBJ25781.1"/>
    </source>
</evidence>
<accession>D7FLG5</accession>
<feature type="domain" description="FZ" evidence="3">
    <location>
        <begin position="165"/>
        <end position="203"/>
    </location>
</feature>
<dbReference type="OrthoDB" id="188771at2759"/>
<dbReference type="InterPro" id="IPR036790">
    <property type="entry name" value="Frizzled_dom_sf"/>
</dbReference>
<evidence type="ECO:0000313" key="5">
    <source>
        <dbReference type="Proteomes" id="UP000002630"/>
    </source>
</evidence>
<dbReference type="Gene3D" id="1.10.2000.10">
    <property type="entry name" value="Frizzled cysteine-rich domain"/>
    <property type="match status" value="1"/>
</dbReference>
<dbReference type="AlphaFoldDB" id="D7FLG5"/>
<protein>
    <recommendedName>
        <fullName evidence="3">FZ domain-containing protein</fullName>
    </recommendedName>
</protein>
<dbReference type="Proteomes" id="UP000002630">
    <property type="component" value="Linkage Group LG12"/>
</dbReference>
<evidence type="ECO:0000256" key="1">
    <source>
        <dbReference type="ARBA" id="ARBA00023157"/>
    </source>
</evidence>
<name>D7FLG5_ECTSI</name>
<dbReference type="InParanoid" id="D7FLG5"/>
<evidence type="ECO:0000256" key="2">
    <source>
        <dbReference type="SAM" id="Phobius"/>
    </source>
</evidence>
<evidence type="ECO:0000259" key="3">
    <source>
        <dbReference type="PROSITE" id="PS50038"/>
    </source>
</evidence>
<organism evidence="4 5">
    <name type="scientific">Ectocarpus siliculosus</name>
    <name type="common">Brown alga</name>
    <name type="synonym">Conferva siliculosa</name>
    <dbReference type="NCBI Taxonomy" id="2880"/>
    <lineage>
        <taxon>Eukaryota</taxon>
        <taxon>Sar</taxon>
        <taxon>Stramenopiles</taxon>
        <taxon>Ochrophyta</taxon>
        <taxon>PX clade</taxon>
        <taxon>Phaeophyceae</taxon>
        <taxon>Ectocarpales</taxon>
        <taxon>Ectocarpaceae</taxon>
        <taxon>Ectocarpus</taxon>
    </lineage>
</organism>
<keyword evidence="5" id="KW-1185">Reference proteome</keyword>
<keyword evidence="2" id="KW-0812">Transmembrane</keyword>
<dbReference type="OMA" id="ACENLMV"/>
<sequence>MGPQVHGATRRRRTCPEKHCWAKSRPPTRCGSMRSGLWVVGAVLIAGCASSEGCYIHGADIGYCETSLYDDSEFRLAATPFCSSYIKYSTCVPKYDPLPASREFPDGRWVNNTLGIKDAWIEQYYNSIVNNRLEVEADKDLQKQGIDEYGNPGSPVPRFTDNRDCQSAFKAYMCYINFPRCDDDENSLVTCRSACENLMVACQNQRDMWRCGESQYFNGYEAEEPETDSDGNPVYLRDFFPGQPFRDVEWAGGRQPEIVCTPSIKGAAAPSLQPWGRRRRRYNDDKTAARTGFGVVPVVAAVTGLLLALCWENVVL</sequence>
<dbReference type="eggNOG" id="ENOG502RXQZ">
    <property type="taxonomic scope" value="Eukaryota"/>
</dbReference>
<keyword evidence="2" id="KW-1133">Transmembrane helix</keyword>
<proteinExistence type="predicted"/>
<keyword evidence="1" id="KW-1015">Disulfide bond</keyword>
<dbReference type="EMBL" id="FN648143">
    <property type="protein sequence ID" value="CBJ25781.1"/>
    <property type="molecule type" value="Genomic_DNA"/>
</dbReference>
<dbReference type="EMBL" id="FN649737">
    <property type="protein sequence ID" value="CBJ25781.1"/>
    <property type="molecule type" value="Genomic_DNA"/>
</dbReference>
<gene>
    <name evidence="4" type="ORF">Esi_0016_0008</name>
</gene>
<reference evidence="4 5" key="1">
    <citation type="journal article" date="2010" name="Nature">
        <title>The Ectocarpus genome and the independent evolution of multicellularity in brown algae.</title>
        <authorList>
            <person name="Cock J.M."/>
            <person name="Sterck L."/>
            <person name="Rouze P."/>
            <person name="Scornet D."/>
            <person name="Allen A.E."/>
            <person name="Amoutzias G."/>
            <person name="Anthouard V."/>
            <person name="Artiguenave F."/>
            <person name="Aury J.M."/>
            <person name="Badger J.H."/>
            <person name="Beszteri B."/>
            <person name="Billiau K."/>
            <person name="Bonnet E."/>
            <person name="Bothwell J.H."/>
            <person name="Bowler C."/>
            <person name="Boyen C."/>
            <person name="Brownlee C."/>
            <person name="Carrano C.J."/>
            <person name="Charrier B."/>
            <person name="Cho G.Y."/>
            <person name="Coelho S.M."/>
            <person name="Collen J."/>
            <person name="Corre E."/>
            <person name="Da Silva C."/>
            <person name="Delage L."/>
            <person name="Delaroque N."/>
            <person name="Dittami S.M."/>
            <person name="Doulbeau S."/>
            <person name="Elias M."/>
            <person name="Farnham G."/>
            <person name="Gachon C.M."/>
            <person name="Gschloessl B."/>
            <person name="Heesch S."/>
            <person name="Jabbari K."/>
            <person name="Jubin C."/>
            <person name="Kawai H."/>
            <person name="Kimura K."/>
            <person name="Kloareg B."/>
            <person name="Kupper F.C."/>
            <person name="Lang D."/>
            <person name="Le Bail A."/>
            <person name="Leblanc C."/>
            <person name="Lerouge P."/>
            <person name="Lohr M."/>
            <person name="Lopez P.J."/>
            <person name="Martens C."/>
            <person name="Maumus F."/>
            <person name="Michel G."/>
            <person name="Miranda-Saavedra D."/>
            <person name="Morales J."/>
            <person name="Moreau H."/>
            <person name="Motomura T."/>
            <person name="Nagasato C."/>
            <person name="Napoli C.A."/>
            <person name="Nelson D.R."/>
            <person name="Nyvall-Collen P."/>
            <person name="Peters A.F."/>
            <person name="Pommier C."/>
            <person name="Potin P."/>
            <person name="Poulain J."/>
            <person name="Quesneville H."/>
            <person name="Read B."/>
            <person name="Rensing S.A."/>
            <person name="Ritter A."/>
            <person name="Rousvoal S."/>
            <person name="Samanta M."/>
            <person name="Samson G."/>
            <person name="Schroeder D.C."/>
            <person name="Segurens B."/>
            <person name="Strittmatter M."/>
            <person name="Tonon T."/>
            <person name="Tregear J.W."/>
            <person name="Valentin K."/>
            <person name="von Dassow P."/>
            <person name="Yamagishi T."/>
            <person name="Van de Peer Y."/>
            <person name="Wincker P."/>
        </authorList>
    </citation>
    <scope>NUCLEOTIDE SEQUENCE [LARGE SCALE GENOMIC DNA]</scope>
    <source>
        <strain evidence="5">Ec32 / CCAP1310/4</strain>
    </source>
</reference>
<keyword evidence="2" id="KW-0472">Membrane</keyword>
<dbReference type="SUPFAM" id="SSF63501">
    <property type="entry name" value="Frizzled cysteine-rich domain"/>
    <property type="match status" value="1"/>
</dbReference>